<keyword evidence="6" id="KW-0813">Transport</keyword>
<dbReference type="EMBL" id="UYYB01124714">
    <property type="protein sequence ID" value="VDM83699.1"/>
    <property type="molecule type" value="Genomic_DNA"/>
</dbReference>
<evidence type="ECO:0000256" key="1">
    <source>
        <dbReference type="ARBA" id="ARBA00004141"/>
    </source>
</evidence>
<feature type="transmembrane region" description="Helical" evidence="7">
    <location>
        <begin position="21"/>
        <end position="40"/>
    </location>
</feature>
<dbReference type="AlphaFoldDB" id="A0A3P7JUN1"/>
<dbReference type="GO" id="GO:0016020">
    <property type="term" value="C:membrane"/>
    <property type="evidence" value="ECO:0007669"/>
    <property type="project" value="UniProtKB-SubCell"/>
</dbReference>
<protein>
    <submittedName>
        <fullName evidence="8">Uncharacterized protein</fullName>
    </submittedName>
</protein>
<accession>A0A3P7JUN1</accession>
<name>A0A3P7JUN1_STRVU</name>
<dbReference type="Proteomes" id="UP000270094">
    <property type="component" value="Unassembled WGS sequence"/>
</dbReference>
<gene>
    <name evidence="8" type="ORF">SVUK_LOCUS18697</name>
</gene>
<proteinExistence type="inferred from homology"/>
<comment type="similarity">
    <text evidence="2 6">Belongs to the mitochondrial carrier (TC 2.A.29) family.</text>
</comment>
<feature type="transmembrane region" description="Helical" evidence="7">
    <location>
        <begin position="52"/>
        <end position="70"/>
    </location>
</feature>
<sequence>MQVFNKAGFPEELAKKMKPSGNTVSVAGGGNFVALMLGVIRTEGIKALYKGLLPTLIRTCLASGCLFVTFENSKKFMQMYL</sequence>
<keyword evidence="9" id="KW-1185">Reference proteome</keyword>
<dbReference type="PROSITE" id="PS50920">
    <property type="entry name" value="SOLCAR"/>
    <property type="match status" value="1"/>
</dbReference>
<evidence type="ECO:0000256" key="6">
    <source>
        <dbReference type="RuleBase" id="RU000488"/>
    </source>
</evidence>
<dbReference type="OrthoDB" id="409586at2759"/>
<evidence type="ECO:0000313" key="8">
    <source>
        <dbReference type="EMBL" id="VDM83699.1"/>
    </source>
</evidence>
<evidence type="ECO:0000256" key="5">
    <source>
        <dbReference type="PROSITE-ProRule" id="PRU00282"/>
    </source>
</evidence>
<keyword evidence="4 5" id="KW-0472">Membrane</keyword>
<reference evidence="8 9" key="1">
    <citation type="submission" date="2018-11" db="EMBL/GenBank/DDBJ databases">
        <authorList>
            <consortium name="Pathogen Informatics"/>
        </authorList>
    </citation>
    <scope>NUCLEOTIDE SEQUENCE [LARGE SCALE GENOMIC DNA]</scope>
</reference>
<evidence type="ECO:0000256" key="3">
    <source>
        <dbReference type="ARBA" id="ARBA00022692"/>
    </source>
</evidence>
<feature type="repeat" description="Solcar" evidence="5">
    <location>
        <begin position="1"/>
        <end position="76"/>
    </location>
</feature>
<organism evidence="8 9">
    <name type="scientific">Strongylus vulgaris</name>
    <name type="common">Blood worm</name>
    <dbReference type="NCBI Taxonomy" id="40348"/>
    <lineage>
        <taxon>Eukaryota</taxon>
        <taxon>Metazoa</taxon>
        <taxon>Ecdysozoa</taxon>
        <taxon>Nematoda</taxon>
        <taxon>Chromadorea</taxon>
        <taxon>Rhabditida</taxon>
        <taxon>Rhabditina</taxon>
        <taxon>Rhabditomorpha</taxon>
        <taxon>Strongyloidea</taxon>
        <taxon>Strongylidae</taxon>
        <taxon>Strongylus</taxon>
    </lineage>
</organism>
<keyword evidence="7" id="KW-1133">Transmembrane helix</keyword>
<dbReference type="Gene3D" id="1.50.40.10">
    <property type="entry name" value="Mitochondrial carrier domain"/>
    <property type="match status" value="1"/>
</dbReference>
<evidence type="ECO:0000256" key="2">
    <source>
        <dbReference type="ARBA" id="ARBA00006375"/>
    </source>
</evidence>
<dbReference type="SUPFAM" id="SSF103506">
    <property type="entry name" value="Mitochondrial carrier"/>
    <property type="match status" value="1"/>
</dbReference>
<dbReference type="InterPro" id="IPR023395">
    <property type="entry name" value="MCP_dom_sf"/>
</dbReference>
<dbReference type="Pfam" id="PF00153">
    <property type="entry name" value="Mito_carr"/>
    <property type="match status" value="1"/>
</dbReference>
<evidence type="ECO:0000313" key="9">
    <source>
        <dbReference type="Proteomes" id="UP000270094"/>
    </source>
</evidence>
<evidence type="ECO:0000256" key="4">
    <source>
        <dbReference type="ARBA" id="ARBA00023136"/>
    </source>
</evidence>
<keyword evidence="3 5" id="KW-0812">Transmembrane</keyword>
<dbReference type="InterPro" id="IPR018108">
    <property type="entry name" value="MCP_transmembrane"/>
</dbReference>
<comment type="subcellular location">
    <subcellularLocation>
        <location evidence="1">Membrane</location>
        <topology evidence="1">Multi-pass membrane protein</topology>
    </subcellularLocation>
</comment>
<evidence type="ECO:0000256" key="7">
    <source>
        <dbReference type="SAM" id="Phobius"/>
    </source>
</evidence>